<feature type="compositionally biased region" description="Basic and acidic residues" evidence="1">
    <location>
        <begin position="33"/>
        <end position="55"/>
    </location>
</feature>
<gene>
    <name evidence="2" type="ORF">SORBI_3001G433600</name>
</gene>
<evidence type="ECO:0000313" key="3">
    <source>
        <dbReference type="Proteomes" id="UP000000768"/>
    </source>
</evidence>
<evidence type="ECO:0000256" key="1">
    <source>
        <dbReference type="SAM" id="MobiDB-lite"/>
    </source>
</evidence>
<dbReference type="EMBL" id="CM000760">
    <property type="protein sequence ID" value="KXG39759.1"/>
    <property type="molecule type" value="Genomic_DNA"/>
</dbReference>
<reference evidence="2 3" key="1">
    <citation type="journal article" date="2009" name="Nature">
        <title>The Sorghum bicolor genome and the diversification of grasses.</title>
        <authorList>
            <person name="Paterson A.H."/>
            <person name="Bowers J.E."/>
            <person name="Bruggmann R."/>
            <person name="Dubchak I."/>
            <person name="Grimwood J."/>
            <person name="Gundlach H."/>
            <person name="Haberer G."/>
            <person name="Hellsten U."/>
            <person name="Mitros T."/>
            <person name="Poliakov A."/>
            <person name="Schmutz J."/>
            <person name="Spannagl M."/>
            <person name="Tang H."/>
            <person name="Wang X."/>
            <person name="Wicker T."/>
            <person name="Bharti A.K."/>
            <person name="Chapman J."/>
            <person name="Feltus F.A."/>
            <person name="Gowik U."/>
            <person name="Grigoriev I.V."/>
            <person name="Lyons E."/>
            <person name="Maher C.A."/>
            <person name="Martis M."/>
            <person name="Narechania A."/>
            <person name="Otillar R.P."/>
            <person name="Penning B.W."/>
            <person name="Salamov A.A."/>
            <person name="Wang Y."/>
            <person name="Zhang L."/>
            <person name="Carpita N.C."/>
            <person name="Freeling M."/>
            <person name="Gingle A.R."/>
            <person name="Hash C.T."/>
            <person name="Keller B."/>
            <person name="Klein P."/>
            <person name="Kresovich S."/>
            <person name="McCann M.C."/>
            <person name="Ming R."/>
            <person name="Peterson D.G."/>
            <person name="Mehboob-ur-Rahman"/>
            <person name="Ware D."/>
            <person name="Westhoff P."/>
            <person name="Mayer K.F."/>
            <person name="Messing J."/>
            <person name="Rokhsar D.S."/>
        </authorList>
    </citation>
    <scope>NUCLEOTIDE SEQUENCE [LARGE SCALE GENOMIC DNA]</scope>
    <source>
        <strain evidence="3">cv. BTx623</strain>
    </source>
</reference>
<proteinExistence type="predicted"/>
<dbReference type="AlphaFoldDB" id="A0A1B6QPB3"/>
<keyword evidence="3" id="KW-1185">Reference proteome</keyword>
<protein>
    <submittedName>
        <fullName evidence="2">Uncharacterized protein</fullName>
    </submittedName>
</protein>
<accession>A0A1B6QPB3</accession>
<feature type="region of interest" description="Disordered" evidence="1">
    <location>
        <begin position="1"/>
        <end position="83"/>
    </location>
</feature>
<dbReference type="InParanoid" id="A0A1B6QPB3"/>
<dbReference type="Gramene" id="KXG39759">
    <property type="protein sequence ID" value="KXG39759"/>
    <property type="gene ID" value="SORBI_3001G433600"/>
</dbReference>
<reference evidence="3" key="2">
    <citation type="journal article" date="2018" name="Plant J.">
        <title>The Sorghum bicolor reference genome: improved assembly, gene annotations, a transcriptome atlas, and signatures of genome organization.</title>
        <authorList>
            <person name="McCormick R.F."/>
            <person name="Truong S.K."/>
            <person name="Sreedasyam A."/>
            <person name="Jenkins J."/>
            <person name="Shu S."/>
            <person name="Sims D."/>
            <person name="Kennedy M."/>
            <person name="Amirebrahimi M."/>
            <person name="Weers B.D."/>
            <person name="McKinley B."/>
            <person name="Mattison A."/>
            <person name="Morishige D.T."/>
            <person name="Grimwood J."/>
            <person name="Schmutz J."/>
            <person name="Mullet J.E."/>
        </authorList>
    </citation>
    <scope>NUCLEOTIDE SEQUENCE [LARGE SCALE GENOMIC DNA]</scope>
    <source>
        <strain evidence="3">cv. BTx623</strain>
    </source>
</reference>
<dbReference type="Proteomes" id="UP000000768">
    <property type="component" value="Chromosome 1"/>
</dbReference>
<name>A0A1B6QPB3_SORBI</name>
<sequence>MGTEPFDSSAMALLGHGAAPTARSNKAAQIQPEARERQEPKIHPPKRGKLDKENNSKSWARLVPMETAGQPDEGGCGDSATSHTQCAFPVGSNGFVNNYYLVPFSVQSCLPVCHPRLRPQ</sequence>
<organism evidence="2 3">
    <name type="scientific">Sorghum bicolor</name>
    <name type="common">Sorghum</name>
    <name type="synonym">Sorghum vulgare</name>
    <dbReference type="NCBI Taxonomy" id="4558"/>
    <lineage>
        <taxon>Eukaryota</taxon>
        <taxon>Viridiplantae</taxon>
        <taxon>Streptophyta</taxon>
        <taxon>Embryophyta</taxon>
        <taxon>Tracheophyta</taxon>
        <taxon>Spermatophyta</taxon>
        <taxon>Magnoliopsida</taxon>
        <taxon>Liliopsida</taxon>
        <taxon>Poales</taxon>
        <taxon>Poaceae</taxon>
        <taxon>PACMAD clade</taxon>
        <taxon>Panicoideae</taxon>
        <taxon>Andropogonodae</taxon>
        <taxon>Andropogoneae</taxon>
        <taxon>Sorghinae</taxon>
        <taxon>Sorghum</taxon>
    </lineage>
</organism>
<evidence type="ECO:0000313" key="2">
    <source>
        <dbReference type="EMBL" id="KXG39759.1"/>
    </source>
</evidence>